<dbReference type="EMBL" id="JAGKHQ010000021">
    <property type="protein sequence ID" value="KAG7475582.1"/>
    <property type="molecule type" value="Genomic_DNA"/>
</dbReference>
<comment type="caution">
    <text evidence="1">The sequence shown here is derived from an EMBL/GenBank/DDBJ whole genome shotgun (WGS) entry which is preliminary data.</text>
</comment>
<organism evidence="1 2">
    <name type="scientific">Solea senegalensis</name>
    <name type="common">Senegalese sole</name>
    <dbReference type="NCBI Taxonomy" id="28829"/>
    <lineage>
        <taxon>Eukaryota</taxon>
        <taxon>Metazoa</taxon>
        <taxon>Chordata</taxon>
        <taxon>Craniata</taxon>
        <taxon>Vertebrata</taxon>
        <taxon>Euteleostomi</taxon>
        <taxon>Actinopterygii</taxon>
        <taxon>Neopterygii</taxon>
        <taxon>Teleostei</taxon>
        <taxon>Neoteleostei</taxon>
        <taxon>Acanthomorphata</taxon>
        <taxon>Carangaria</taxon>
        <taxon>Pleuronectiformes</taxon>
        <taxon>Pleuronectoidei</taxon>
        <taxon>Soleidae</taxon>
        <taxon>Solea</taxon>
    </lineage>
</organism>
<dbReference type="AlphaFoldDB" id="A0AAV6PSB4"/>
<protein>
    <submittedName>
        <fullName evidence="1">Uncharacterized protein</fullName>
    </submittedName>
</protein>
<accession>A0AAV6PSB4</accession>
<evidence type="ECO:0000313" key="1">
    <source>
        <dbReference type="EMBL" id="KAG7475582.1"/>
    </source>
</evidence>
<sequence>MVTRRNEGKQEQEPVLHTEVTHERRNKGQTHFSLFTVVFFCENVCSDCEYMTKKKLHRWKMILKAEDLEELQLISRMNPSPCYISC</sequence>
<name>A0AAV6PSB4_SOLSE</name>
<evidence type="ECO:0000313" key="2">
    <source>
        <dbReference type="Proteomes" id="UP000693946"/>
    </source>
</evidence>
<keyword evidence="2" id="KW-1185">Reference proteome</keyword>
<proteinExistence type="predicted"/>
<dbReference type="Proteomes" id="UP000693946">
    <property type="component" value="Linkage Group LG9"/>
</dbReference>
<gene>
    <name evidence="1" type="ORF">JOB18_034116</name>
</gene>
<reference evidence="1 2" key="1">
    <citation type="journal article" date="2021" name="Sci. Rep.">
        <title>Chromosome anchoring in Senegalese sole (Solea senegalensis) reveals sex-associated markers and genome rearrangements in flatfish.</title>
        <authorList>
            <person name="Guerrero-Cozar I."/>
            <person name="Gomez-Garrido J."/>
            <person name="Berbel C."/>
            <person name="Martinez-Blanch J.F."/>
            <person name="Alioto T."/>
            <person name="Claros M.G."/>
            <person name="Gagnaire P.A."/>
            <person name="Manchado M."/>
        </authorList>
    </citation>
    <scope>NUCLEOTIDE SEQUENCE [LARGE SCALE GENOMIC DNA]</scope>
    <source>
        <strain evidence="1">Sse05_10M</strain>
    </source>
</reference>